<evidence type="ECO:0000313" key="3">
    <source>
        <dbReference type="Proteomes" id="UP000279553"/>
    </source>
</evidence>
<gene>
    <name evidence="2" type="ORF">ALQ05_05397</name>
</gene>
<protein>
    <submittedName>
        <fullName evidence="2">Filamentous hemagglutinin, intein-containing protein</fullName>
    </submittedName>
</protein>
<comment type="caution">
    <text evidence="2">The sequence shown here is derived from an EMBL/GenBank/DDBJ whole genome shotgun (WGS) entry which is preliminary data.</text>
</comment>
<dbReference type="Gene3D" id="2.160.20.10">
    <property type="entry name" value="Single-stranded right-handed beta-helix, Pectin lyase-like"/>
    <property type="match status" value="1"/>
</dbReference>
<organism evidence="2 3">
    <name type="scientific">Pseudomonas amygdali pv. mori</name>
    <dbReference type="NCBI Taxonomy" id="34065"/>
    <lineage>
        <taxon>Bacteria</taxon>
        <taxon>Pseudomonadati</taxon>
        <taxon>Pseudomonadota</taxon>
        <taxon>Gammaproteobacteria</taxon>
        <taxon>Pseudomonadales</taxon>
        <taxon>Pseudomonadaceae</taxon>
        <taxon>Pseudomonas</taxon>
        <taxon>Pseudomonas amygdali</taxon>
    </lineage>
</organism>
<dbReference type="Pfam" id="PF15526">
    <property type="entry name" value="Ntox21"/>
    <property type="match status" value="1"/>
</dbReference>
<evidence type="ECO:0000259" key="1">
    <source>
        <dbReference type="SMART" id="SM00912"/>
    </source>
</evidence>
<dbReference type="NCBIfam" id="TIGR01901">
    <property type="entry name" value="adhes_NPXG"/>
    <property type="match status" value="1"/>
</dbReference>
<dbReference type="InterPro" id="IPR012334">
    <property type="entry name" value="Pectin_lyas_fold"/>
</dbReference>
<dbReference type="InterPro" id="IPR038181">
    <property type="entry name" value="Ntox21_sf"/>
</dbReference>
<dbReference type="SUPFAM" id="SSF51126">
    <property type="entry name" value="Pectin lyase-like"/>
    <property type="match status" value="1"/>
</dbReference>
<dbReference type="Pfam" id="PF05860">
    <property type="entry name" value="TPS"/>
    <property type="match status" value="1"/>
</dbReference>
<dbReference type="InterPro" id="IPR010069">
    <property type="entry name" value="CdiA_FHA1_rpt"/>
</dbReference>
<feature type="domain" description="Filamentous haemagglutinin FhaB/tRNA nuclease CdiA-like TPS" evidence="1">
    <location>
        <begin position="69"/>
        <end position="190"/>
    </location>
</feature>
<dbReference type="Gene3D" id="3.10.380.20">
    <property type="entry name" value="Novel toxin 21 (CdiA), C-terminal domain"/>
    <property type="match status" value="1"/>
</dbReference>
<dbReference type="Proteomes" id="UP000279553">
    <property type="component" value="Unassembled WGS sequence"/>
</dbReference>
<dbReference type="InterPro" id="IPR008638">
    <property type="entry name" value="FhaB/CdiA-like_TPS"/>
</dbReference>
<dbReference type="InterPro" id="IPR011050">
    <property type="entry name" value="Pectin_lyase_fold/virulence"/>
</dbReference>
<proteinExistence type="predicted"/>
<evidence type="ECO:0000313" key="2">
    <source>
        <dbReference type="EMBL" id="RMQ44705.1"/>
    </source>
</evidence>
<dbReference type="InterPro" id="IPR008619">
    <property type="entry name" value="Filamentous_hemagglutn_rpt"/>
</dbReference>
<dbReference type="CDD" id="cd20685">
    <property type="entry name" value="CdiA-CT_Ecl_RNase-like"/>
    <property type="match status" value="1"/>
</dbReference>
<name>A0A3M4LTD2_PSEA0</name>
<dbReference type="NCBIfam" id="TIGR01731">
    <property type="entry name" value="fil_hemag_20aa"/>
    <property type="match status" value="65"/>
</dbReference>
<dbReference type="EMBL" id="RBRD01000011">
    <property type="protein sequence ID" value="RMQ44705.1"/>
    <property type="molecule type" value="Genomic_DNA"/>
</dbReference>
<accession>A0A3M4LTD2</accession>
<sequence>MEVAYMDVHQLALLARQPSAVLIERQSFWGMPKRGLALILANALFWQPLLVQAEGIVVSGPNTSLNQAGNGVPIINIAAPNATGLSHNQYQQFNVDSQGVILNNSTNQTQSTQLGGIIVGNSNLRGTAATTILNEVVGANASQLRGYTEVAGQAARVIVANPYGISCNGCGFINTPQVTLTTGKPVLDANGQLQRFNVQGGSISIDGVGLNADNVDQFDIITRSAKINAELHAKRLNIISGRNDVDAQTLNPTALPDDGSAKPELAVDSSALGGMYAGAIRLVGTEAGVGVRLAGNLAASGGDIQIDANGHLSMTQTAASGAVTARANSAEVNGPVYAGSSLTMSTAGDLTTRQNVAARDALSLSAGGQLNNSAVIEAGVNADNSRNGSGDVTLSANGLTNSGSITASRALQATITQTLNNQGATLNGQSSTRIVATTVDNRQSGRILSQGGTVDINASQVLNSQSGLISSNGAMTIAAGSLDNSQQGKLSSSSALSARISGPLLNQLGLISANGDLLLNAASVDNRNAEISSLGSLTSTVSQFDNREKGRLLANGALQLTSDHLNNQNGSVAGQQGVQLNLGQLTNTATGSVYGKNSLNLAVSGALNNDQGTLRSDSTLEVRAASLSNNTGSITSASTASVSTSGAVVNRGGQILSDSTLTLTSASLDNSQSGRIASNGLTLTTGTFDNHQDGRLTSTGALQLNAGLVNNSDAGRIASAMALTAVVTGLNQTNDGRLYGNSDVSLDLSNGLLTNQGGLINAPGQLLLKNLNVVNNQSGKISSANGFTLAATSLDNTEGSVISDKALIVRVAQLLTNLRGLISATGVELSAATLDNRNAELSSLGELTATVGQFDNSGKGRLLAKGALLLNADILNNQSAGAVSGQQSVQLNVGQLINTGGGSVYAKNSLGLKVTGVLSNDQGILRSDGTLALSAASLGNTAGSITSSGVSSLTVDGAVVNRGGQILGDSTLVLTSGSLDNSQNGRIAGKGVKLVTGAFDNQQGGRLTSTGTLQLDAGLVNNSDAGRIASAMALTAVVTGLNQTNDGRLYSNSDVSLDLSNGVLNNDGGLITAPGQLLLKNLNAVSNRSGEISSANGFTLAATSLDNTAGSVLSDKALIVRVDQLLTNLRGLVSGNGIDLAANELNNNSGSLSSDADLLVNVTGKLSSRSGELTSAGNTTLNALSLDNAAGQVMADRFLKLVITETIGNQAGTLGAGQGIDIGAASLDNRQSGALVTDGQLTLKVTGALDNRAGGSLQAKGLMDLSSKTLDNRGGRIAAQNLLIVHSDSVDNRGGSIRAEKGLQLFVDALDNSQTGLSTTQKGLINSNAGLELVGTRLDNQNGLLNAAGLMQLQVDSALNGSGRIASQADMVANIGSLTQQGGELVAQGNLTLTGKTLDNRSGGLVGSTKALKIEVADIDNKAGELSSQIGVDIIGQTLDNSNGGKVLAGTALGLTVARVINLNKGLLFGNTLRLDGARLDNAGGTLASQKDLNISLSGALDNTGGLLSSESAMTVSAASLQNASGSLSSADALSVTTTGALNNQAGSVTTDATLILTSASLDNSQAGKLAGKGATQVTTGTFDNSQGGRLTSSDTLRLTAGKVINQSAGRIASALALTASVTSLDQQGGELFSNTSLSLDLNNGQLNNQGGLINAPGVLLLKNLNGVANQNGEISSTQAFTLNANSLDNSGGKLLSSQALTLIVNKALSNIKGTISAAALNTRSDSLDNTEGLISSRAGLEVTVDNALTNVKGTLIGDGDVTLSAATADNGLGQIASKQNLNAQIGSLRQLGGQMLAQGTLTVRGDALDNRQNGFIGATQALDINVTTVDNRGGELSSQDVITLTGQQLNNSDSGQVLAQKALTLNVAQITNRTNGLLSSKAGLMLVGSTLDNTGGAISALNALGIDLSAALDNTQGLISNEDVLTLKAASLTNTAGSVSSAGKLTLDSTGAISNQGGKLLTDGALDLKSASLDNSQKGNISGKGLLTLKTGNFDNSHNGRVSSSDRLDLTSAQLTNSDGGSIGSSQALTASVSRLSQQGGSLFSNTSLSLDLNNGQLDNQGGLINAPGALLLKNVNEVLNQNGEISSAQAFTVNAQQLDNSGGKLLSNQLLTLRIARALTNVKGMIAAAGVDATANTLDNTGGTLTSRNNLDLTVTGLLTNRDKGLINAAQALKVGAASLDNQNGQVLGGTSLILNATSINNTAKGLINSTGTLNLTAGSLESGNSGEVSATRDMTLVLNALSLNGGRVMGDAGLSIDMQGNDLNNLGGLITADGSLTLNRIRDLNNQSGEVSSAQSFRFDGRTLNNSSGKLISSNVLTVNATNLLNQNGLISGWQGLNVSGNRLDNRTNGTLSSRNGNLVTTLTGELLNGSNGALVSQNTLSVTADSLDNSGGILSSGTGQTLTVAGLLNNSQNGLIDSGAGLTIKANALNNAAGNLTAQQGFSFEGSSLDNSAGNLSSKADMTLDLLGSLTNTSGKLASGGNLLLRRSAAINNQAGQLISQSLMTLNTSGQLDNRNRGTIAANNTLTVVAGGSVLNDADGLIYSQNADAHLNAASLSNVRGAVQSVGALVVDVADTVDNQNGRIIAQGGDLNLTGANLYSQGGVLSSLQGLFTAKLAGVLKNGYDANRQGGVIQAQRLNLTALGGFDNYGGRVSARTGEALITTPGFDNRNGGLYAKGLVRVNGGNFDNSGDNDGQIAGGQVELNLSGALNNRFGIIESDSTLAVTAASLDNQTGQLRALGGGGATNFQIGNLFDNRNGTLESANSDLTLNAGNFLNGGGSLLHTGNGTFDISTANVTNAGGSVVTRGGLTLSADSWTNSSVIQAGRLTVNVGTFNQTAGGQLLASNSFTGSGGNWTNDGLIASDGGLSLNIGGTYSGNGRVSSLGAMNVGAAQLNLSTAASIAGGSTTGVNVGGQLTNYGRLTSSADLIINTGSLANYGTLGAAQNLTLSTAALTNSQGLIFSGAEMQVNTAALTNRMGDFYSFSNLTIGGYGTTRADQVSNISGSMESGSKFIISATSFENRTVGSEGIQNFAVGRTLVSGFIAVQCLDCSGDHYSVNYVAREKFDAGQDSDTSASALLTAGSDFTFTGSSFLNSKSTVSARGNISIQADNVNNIGAMSGIVERTRTYYQGGATDGTVKRFLPTVDEYNQRNNPDFPNVYYVNANGDLKLGVPYSAIYTERAGKGERTDYKYIGVKDLESGEIVGSYRYPLTLAGYAWGVTPASQYDPKNLMQLPSALSGLTLVSDVEVAKDGSGNGGRSAVIQAGGNVSITAKQDLQNSVIHQDYAGSAGTSKVQDTRTSGTGATVIRINAQLPPDLAQQQVNPLSLPGFSLPTGQNGLFRLSGQTGTAAAVAQPVGLPQSWTMGGAAVSVAQREHTVSDAQASTIQIGSVGQISNATRQLASVIRQGAGVSANASSFDASAPGAAPIGGFVLPGHTSDSVGVTSVDSVTGIATGNQGSGALLPVQNAGSTSGIPLITAVSSGSSAAQNAGMVQGAQVNKAGQVVNGTQGNPLSAVNQAPTGAQSGATAAVTQVVVNTQGGPVIAAVRDPVAAQGSPVTAAVPSTVVTQNSPVSVSSTQPVILAQASAITPLVSAAAQTVTRVQGLPSSSFVSKPQKYLIETNPVLTELKQFMSSDYLLAGLGYDPEVSAKRLGDGLYEQRLVQQAVVARTGQAFIDGQTSNEAQFKYLMNNAIASKDKLNLAVGVSLSSQQVAALTHDIVWLEEHEVNGEKVLVPVLYLAQADNRLGPTGALIAGNDVSLIAGQNLDNVGTLHAANNLSAVAGNNLINTGLIEAGNRLDLLAGNDLINTAGGIIKGRDVSLTAINGDVINERSITSMDNSARGQRHNEFADSAARIEAANDMSISAGRDAINKGSVLESGRDMTIQAGRDVTIAPTEVTNSLFSDSKHNSSDITQLGSTASSGRDLTVQAGRDISVIASQIDAKREIAMAATENLTISSAADEEHSLSKSKKLTRQEDHVSQVAADLEAGGSVALQAGQNLAVISSRITAGKEAYLVAGENLDILAAQDSDYSLYDKKKKGSFGAKNFKRDEVTDTRNISSEITTGGNLTLASGGDQRYQVAKLNSGNDLLINSGGAIDFEGVKDLHDESHTKNKSSAAWFSTKGKGTTDETFRQSELVAKGEVAIQAVNGLRIDVKQVDQQSVSQSIDAMVKADPQLAWIKDAEKRGDIDWRQVKEIHESFKYDNSGLGPAAQIVVAILMAAVMGPAGFGLSAGIGGAVATSVATTAVTSTINNKGDLGAVFKDVTSSNAIKGYAMAGVMAGFVPTINPKNLGLDLASVQTVATKVITESVIKTAIMGGSFKDNLGSSIVSTGIATGGAIAALKIGDFTLFDEGKLTKVGMHAVLGGLMSEAMGGDFRTGALAAGANEMVVDYLAERLLPKGVDRDSQAYQAGVSKLMTASQLIGALTAAATGGDASAAAAVTANSTQYNNLDHPSAQRLLDELQGCRASQGCSEQNIRSIIADYEKLSSERSMAINACTSRSCVEDIQKSAVTLTEPVAKDLLNFLKRSVSYDMAGLLTGNPGAVAVPSQGVDGWGALFVSDKQMAYAKNVKEGWLTPEETAGLDQWVKDTSWLDAQKGRSITDVKERATLLTDLMAAAGMAVLGGSRAGMAGVKPLRATVEPVYKTTKEAKQAAEAMGFRKINETVHDGQAVFKRGNDFITRDLDGHNGGAWKMASSVKALGSRDTREGTFDVNLKRIGD</sequence>
<dbReference type="SMART" id="SM00912">
    <property type="entry name" value="Haemagg_act"/>
    <property type="match status" value="1"/>
</dbReference>
<dbReference type="Pfam" id="PF05594">
    <property type="entry name" value="Fil_haemagg"/>
    <property type="match status" value="29"/>
</dbReference>
<reference evidence="2 3" key="1">
    <citation type="submission" date="2018-08" db="EMBL/GenBank/DDBJ databases">
        <title>Recombination of ecologically and evolutionarily significant loci maintains genetic cohesion in the Pseudomonas syringae species complex.</title>
        <authorList>
            <person name="Dillon M."/>
            <person name="Thakur S."/>
            <person name="Almeida R.N.D."/>
            <person name="Weir B.S."/>
            <person name="Guttman D.S."/>
        </authorList>
    </citation>
    <scope>NUCLEOTIDE SEQUENCE [LARGE SCALE GENOMIC DNA]</scope>
    <source>
        <strain evidence="2 3">ICMP 535</strain>
    </source>
</reference>
<dbReference type="InterPro" id="IPR028190">
    <property type="entry name" value="Ntox21"/>
</dbReference>